<dbReference type="GO" id="GO:0046872">
    <property type="term" value="F:metal ion binding"/>
    <property type="evidence" value="ECO:0007669"/>
    <property type="project" value="UniProtKB-KW"/>
</dbReference>
<dbReference type="InterPro" id="IPR008936">
    <property type="entry name" value="Rho_GTPase_activation_prot"/>
</dbReference>
<dbReference type="PANTHER" id="PTHR46075">
    <property type="entry name" value="CHIMERIN FAMILY MEMBER"/>
    <property type="match status" value="1"/>
</dbReference>
<keyword evidence="4" id="KW-0440">LIM domain</keyword>
<feature type="compositionally biased region" description="Polar residues" evidence="6">
    <location>
        <begin position="739"/>
        <end position="750"/>
    </location>
</feature>
<evidence type="ECO:0000259" key="9">
    <source>
        <dbReference type="PROSITE" id="PS50238"/>
    </source>
</evidence>
<feature type="compositionally biased region" description="Polar residues" evidence="6">
    <location>
        <begin position="374"/>
        <end position="401"/>
    </location>
</feature>
<feature type="compositionally biased region" description="Polar residues" evidence="6">
    <location>
        <begin position="198"/>
        <end position="214"/>
    </location>
</feature>
<evidence type="ECO:0000256" key="2">
    <source>
        <dbReference type="ARBA" id="ARBA00022723"/>
    </source>
</evidence>
<evidence type="ECO:0000256" key="1">
    <source>
        <dbReference type="ARBA" id="ARBA00022468"/>
    </source>
</evidence>
<feature type="region of interest" description="Disordered" evidence="6">
    <location>
        <begin position="626"/>
        <end position="645"/>
    </location>
</feature>
<dbReference type="PROSITE" id="PS00479">
    <property type="entry name" value="ZF_DAG_PE_1"/>
    <property type="match status" value="1"/>
</dbReference>
<dbReference type="InterPro" id="IPR046349">
    <property type="entry name" value="C1-like_sf"/>
</dbReference>
<feature type="domain" description="Phorbol-ester/DAG-type" evidence="8">
    <location>
        <begin position="1144"/>
        <end position="1191"/>
    </location>
</feature>
<feature type="coiled-coil region" evidence="5">
    <location>
        <begin position="921"/>
        <end position="955"/>
    </location>
</feature>
<dbReference type="EMBL" id="ML211057">
    <property type="protein sequence ID" value="TFK90022.1"/>
    <property type="molecule type" value="Genomic_DNA"/>
</dbReference>
<feature type="compositionally biased region" description="Pro residues" evidence="6">
    <location>
        <begin position="597"/>
        <end position="608"/>
    </location>
</feature>
<feature type="compositionally biased region" description="Polar residues" evidence="6">
    <location>
        <begin position="461"/>
        <end position="472"/>
    </location>
</feature>
<dbReference type="PROSITE" id="PS50023">
    <property type="entry name" value="LIM_DOMAIN_2"/>
    <property type="match status" value="1"/>
</dbReference>
<feature type="compositionally biased region" description="Basic and acidic residues" evidence="6">
    <location>
        <begin position="721"/>
        <end position="737"/>
    </location>
</feature>
<keyword evidence="5" id="KW-0175">Coiled coil</keyword>
<dbReference type="Pfam" id="PF00412">
    <property type="entry name" value="LIM"/>
    <property type="match status" value="2"/>
</dbReference>
<dbReference type="STRING" id="1314778.A0A5C3PL34"/>
<evidence type="ECO:0000256" key="4">
    <source>
        <dbReference type="PROSITE-ProRule" id="PRU00125"/>
    </source>
</evidence>
<dbReference type="Pfam" id="PF00130">
    <property type="entry name" value="C1_1"/>
    <property type="match status" value="1"/>
</dbReference>
<dbReference type="PROSITE" id="PS50081">
    <property type="entry name" value="ZF_DAG_PE_2"/>
    <property type="match status" value="1"/>
</dbReference>
<dbReference type="CDD" id="cd09395">
    <property type="entry name" value="LIM2_Rga"/>
    <property type="match status" value="1"/>
</dbReference>
<keyword evidence="11" id="KW-1185">Reference proteome</keyword>
<evidence type="ECO:0000313" key="11">
    <source>
        <dbReference type="Proteomes" id="UP000308197"/>
    </source>
</evidence>
<dbReference type="PROSITE" id="PS50238">
    <property type="entry name" value="RHOGAP"/>
    <property type="match status" value="1"/>
</dbReference>
<dbReference type="FunCoup" id="A0A5C3PL34">
    <property type="interactions" value="307"/>
</dbReference>
<evidence type="ECO:0000256" key="3">
    <source>
        <dbReference type="ARBA" id="ARBA00022833"/>
    </source>
</evidence>
<dbReference type="FunFam" id="2.10.110.10:FF:000160">
    <property type="entry name" value="Signal transducer, putative"/>
    <property type="match status" value="1"/>
</dbReference>
<dbReference type="PROSITE" id="PS00478">
    <property type="entry name" value="LIM_DOMAIN_1"/>
    <property type="match status" value="2"/>
</dbReference>
<dbReference type="Gene3D" id="1.10.555.10">
    <property type="entry name" value="Rho GTPase activation protein"/>
    <property type="match status" value="1"/>
</dbReference>
<dbReference type="SUPFAM" id="SSF57889">
    <property type="entry name" value="Cysteine-rich domain"/>
    <property type="match status" value="1"/>
</dbReference>
<evidence type="ECO:0000313" key="10">
    <source>
        <dbReference type="EMBL" id="TFK90022.1"/>
    </source>
</evidence>
<feature type="compositionally biased region" description="Low complexity" evidence="6">
    <location>
        <begin position="225"/>
        <end position="237"/>
    </location>
</feature>
<feature type="region of interest" description="Disordered" evidence="6">
    <location>
        <begin position="547"/>
        <end position="615"/>
    </location>
</feature>
<dbReference type="PANTHER" id="PTHR46075:SF2">
    <property type="entry name" value="RHO GTPASE ACTIVATING PROTEIN AT 5A, ISOFORM A"/>
    <property type="match status" value="1"/>
</dbReference>
<evidence type="ECO:0000256" key="6">
    <source>
        <dbReference type="SAM" id="MobiDB-lite"/>
    </source>
</evidence>
<feature type="compositionally biased region" description="Basic and acidic residues" evidence="6">
    <location>
        <begin position="146"/>
        <end position="155"/>
    </location>
</feature>
<proteinExistence type="predicted"/>
<feature type="coiled-coil region" evidence="5">
    <location>
        <begin position="848"/>
        <end position="896"/>
    </location>
</feature>
<feature type="domain" description="Rho-GAP" evidence="9">
    <location>
        <begin position="1214"/>
        <end position="1409"/>
    </location>
</feature>
<dbReference type="SUPFAM" id="SSF48350">
    <property type="entry name" value="GTPase activation domain, GAP"/>
    <property type="match status" value="1"/>
</dbReference>
<feature type="compositionally biased region" description="Low complexity" evidence="6">
    <location>
        <begin position="254"/>
        <end position="269"/>
    </location>
</feature>
<name>A0A5C3PL34_9APHY</name>
<feature type="region of interest" description="Disordered" evidence="6">
    <location>
        <begin position="497"/>
        <end position="526"/>
    </location>
</feature>
<dbReference type="SMART" id="SM00109">
    <property type="entry name" value="C1"/>
    <property type="match status" value="1"/>
</dbReference>
<feature type="compositionally biased region" description="Basic and acidic residues" evidence="6">
    <location>
        <begin position="757"/>
        <end position="770"/>
    </location>
</feature>
<dbReference type="CDD" id="cd09394">
    <property type="entry name" value="LIM1_Rga"/>
    <property type="match status" value="1"/>
</dbReference>
<dbReference type="Gene3D" id="2.10.110.10">
    <property type="entry name" value="Cysteine Rich Protein"/>
    <property type="match status" value="2"/>
</dbReference>
<gene>
    <name evidence="10" type="ORF">K466DRAFT_597260</name>
</gene>
<feature type="compositionally biased region" description="Low complexity" evidence="6">
    <location>
        <begin position="305"/>
        <end position="321"/>
    </location>
</feature>
<dbReference type="SMART" id="SM00324">
    <property type="entry name" value="RhoGAP"/>
    <property type="match status" value="1"/>
</dbReference>
<dbReference type="Pfam" id="PF00620">
    <property type="entry name" value="RhoGAP"/>
    <property type="match status" value="1"/>
</dbReference>
<dbReference type="CDD" id="cd00029">
    <property type="entry name" value="C1"/>
    <property type="match status" value="1"/>
</dbReference>
<sequence length="1417" mass="154450">MTDYLPADAQVAQPLLTEDRVCPGCKRSVVDENGGVVVAFGQSFFHVDCFRCAKCGNQVTADTNLLLLSDGSPICANCSYSCNVCKQPILDEAIMTGDDSYHAHCFKCKVCKNRIDELVFAKTSQGIYCMNCHNERVARSRRHQARKQERERERAAQAAAANAANGSMNSRPGDPRDGQNGRPMNGANNGQGRPGSQPDASSPDNSLYNGLSRSNSHRGPESVDSHSSGPSSAGARRGSMHKLVTSEAQHRAQEQAAATPPSQPSPSSQGLLGSPVERPSVPLSKRHSGMFIGLPSSPSITRANTTAGRPSTAGSSAASSPIDHFRTTASPGSRMETLSVPMNGAGNGRLDKRKSFDNGIRPLNVLRSMTSSVSLNLNTNGTPTEYNRSLSNATPPVNTSVRGRDSPRSYSPLRDYFSPEPGAYTDSDYQSSPVSPPNGRGDSAAAGRARSASSGAYMTDAGSTRGTPQRPTLNLDRMPARSASLAIPTSFEALEAESPSNLVLHQSPPQSPEHRPSKLSLNGSNFHSERGAWDNVRHSALSGVEFELQRPGSGNSVPPSPSHFVDVPHSIESGTDTEAESDNGHGRHASEDSFDCPPSPPPKEPPPRQMSRRPNDLRVDVNQRSFTPANAGESEGTPESSPVERTSHATFIAPALPPIRISMGSADFSDLIRMAGQNSSSTGKLDSSKLKLDLALTPPDSAGAPTTPTSDITVLGSADNHATDDTPMRRGVTKADKNGATSPESTSSYDYGNGSRRSNDRERGRADPPTRSETPPLHIVRRLESNGSGRGTPVNGANGTARITVTAPGDGAETLRRKLQEAMSASSERGDGQVLLDASFVHSILGMLDQQQDDFSDLRRNLDGMKRASKQYIDGLTVAQTEYDRELKARRDAEAEVTRLRVLLSGQAVRLTAINGESKRQEAQKQLSREMNDQLSSLERDLSRLKVERDMTMAEVEQLSASRTSSNVIEGEEGGASLTRALSMRFDNIKVQYQHELIPLIEQREALIREITELQASRDAFLEETTVLNKRNEELAQLNAQYQRRLEAGAALKDDNVLQERQSNSFDRARSPPMLNSSVSSTTLALSEESTETKFIKISKPDLQDTPVQQVKPRFIKWPGSRAPKENIAVVNGSDQGKPKWRTEHVFQQVSVLRVARCDHCGDKMWGSQFRCNNCNVAVHTRCIHNVNLACQQQTAPARDETPMAPLPPSMFGRDLVEQVQADSREEDRMVPVIVEKCIDAVDRIALEYEGIYRKTGGSGHTKMITQLFERGEYEAFDLNDSDRFNDICSVTSVLKSYFRALPNPLLTYALHDKFITASTIREPSIKHSTFNELVRELPAEHYYTLRALMLHLHRICERSELNLMHARNLGVVFGPTLMRSPDPGAEFSDMAGKALCIEYLVENAPHIFGGEQPPSE</sequence>
<feature type="region of interest" description="Disordered" evidence="6">
    <location>
        <begin position="696"/>
        <end position="805"/>
    </location>
</feature>
<dbReference type="InterPro" id="IPR051854">
    <property type="entry name" value="Rho-type_GAP"/>
</dbReference>
<dbReference type="SMART" id="SM00132">
    <property type="entry name" value="LIM"/>
    <property type="match status" value="2"/>
</dbReference>
<dbReference type="Proteomes" id="UP000308197">
    <property type="component" value="Unassembled WGS sequence"/>
</dbReference>
<evidence type="ECO:0000259" key="8">
    <source>
        <dbReference type="PROSITE" id="PS50081"/>
    </source>
</evidence>
<dbReference type="InParanoid" id="A0A5C3PL34"/>
<keyword evidence="1" id="KW-0343">GTPase activation</keyword>
<feature type="domain" description="LIM zinc-binding" evidence="7">
    <location>
        <begin position="80"/>
        <end position="139"/>
    </location>
</feature>
<protein>
    <submittedName>
        <fullName evidence="10">RhoGAP-domain-containing protein</fullName>
    </submittedName>
</protein>
<evidence type="ECO:0000259" key="7">
    <source>
        <dbReference type="PROSITE" id="PS50023"/>
    </source>
</evidence>
<accession>A0A5C3PL34</accession>
<feature type="compositionally biased region" description="Low complexity" evidence="6">
    <location>
        <begin position="439"/>
        <end position="456"/>
    </location>
</feature>
<dbReference type="InterPro" id="IPR000198">
    <property type="entry name" value="RhoGAP_dom"/>
</dbReference>
<evidence type="ECO:0000256" key="5">
    <source>
        <dbReference type="SAM" id="Coils"/>
    </source>
</evidence>
<dbReference type="GO" id="GO:0007165">
    <property type="term" value="P:signal transduction"/>
    <property type="evidence" value="ECO:0007669"/>
    <property type="project" value="InterPro"/>
</dbReference>
<dbReference type="FunFam" id="1.10.555.10:FF:000043">
    <property type="entry name" value="Rho GTPase activator Rga"/>
    <property type="match status" value="1"/>
</dbReference>
<keyword evidence="2 4" id="KW-0479">Metal-binding</keyword>
<dbReference type="InterPro" id="IPR002219">
    <property type="entry name" value="PKC_DAG/PE"/>
</dbReference>
<feature type="region of interest" description="Disordered" evidence="6">
    <location>
        <begin position="139"/>
        <end position="356"/>
    </location>
</feature>
<organism evidence="10 11">
    <name type="scientific">Polyporus arcularius HHB13444</name>
    <dbReference type="NCBI Taxonomy" id="1314778"/>
    <lineage>
        <taxon>Eukaryota</taxon>
        <taxon>Fungi</taxon>
        <taxon>Dikarya</taxon>
        <taxon>Basidiomycota</taxon>
        <taxon>Agaricomycotina</taxon>
        <taxon>Agaricomycetes</taxon>
        <taxon>Polyporales</taxon>
        <taxon>Polyporaceae</taxon>
        <taxon>Polyporus</taxon>
    </lineage>
</organism>
<reference evidence="10 11" key="1">
    <citation type="journal article" date="2019" name="Nat. Ecol. Evol.">
        <title>Megaphylogeny resolves global patterns of mushroom evolution.</title>
        <authorList>
            <person name="Varga T."/>
            <person name="Krizsan K."/>
            <person name="Foldi C."/>
            <person name="Dima B."/>
            <person name="Sanchez-Garcia M."/>
            <person name="Sanchez-Ramirez S."/>
            <person name="Szollosi G.J."/>
            <person name="Szarkandi J.G."/>
            <person name="Papp V."/>
            <person name="Albert L."/>
            <person name="Andreopoulos W."/>
            <person name="Angelini C."/>
            <person name="Antonin V."/>
            <person name="Barry K.W."/>
            <person name="Bougher N.L."/>
            <person name="Buchanan P."/>
            <person name="Buyck B."/>
            <person name="Bense V."/>
            <person name="Catcheside P."/>
            <person name="Chovatia M."/>
            <person name="Cooper J."/>
            <person name="Damon W."/>
            <person name="Desjardin D."/>
            <person name="Finy P."/>
            <person name="Geml J."/>
            <person name="Haridas S."/>
            <person name="Hughes K."/>
            <person name="Justo A."/>
            <person name="Karasinski D."/>
            <person name="Kautmanova I."/>
            <person name="Kiss B."/>
            <person name="Kocsube S."/>
            <person name="Kotiranta H."/>
            <person name="LaButti K.M."/>
            <person name="Lechner B.E."/>
            <person name="Liimatainen K."/>
            <person name="Lipzen A."/>
            <person name="Lukacs Z."/>
            <person name="Mihaltcheva S."/>
            <person name="Morgado L.N."/>
            <person name="Niskanen T."/>
            <person name="Noordeloos M.E."/>
            <person name="Ohm R.A."/>
            <person name="Ortiz-Santana B."/>
            <person name="Ovrebo C."/>
            <person name="Racz N."/>
            <person name="Riley R."/>
            <person name="Savchenko A."/>
            <person name="Shiryaev A."/>
            <person name="Soop K."/>
            <person name="Spirin V."/>
            <person name="Szebenyi C."/>
            <person name="Tomsovsky M."/>
            <person name="Tulloss R.E."/>
            <person name="Uehling J."/>
            <person name="Grigoriev I.V."/>
            <person name="Vagvolgyi C."/>
            <person name="Papp T."/>
            <person name="Martin F.M."/>
            <person name="Miettinen O."/>
            <person name="Hibbett D.S."/>
            <person name="Nagy L.G."/>
        </authorList>
    </citation>
    <scope>NUCLEOTIDE SEQUENCE [LARGE SCALE GENOMIC DNA]</scope>
    <source>
        <strain evidence="10 11">HHB13444</strain>
    </source>
</reference>
<dbReference type="Gene3D" id="3.30.60.20">
    <property type="match status" value="1"/>
</dbReference>
<dbReference type="GO" id="GO:0005096">
    <property type="term" value="F:GTPase activator activity"/>
    <property type="evidence" value="ECO:0007669"/>
    <property type="project" value="UniProtKB-KW"/>
</dbReference>
<keyword evidence="3 4" id="KW-0862">Zinc</keyword>
<feature type="compositionally biased region" description="Polar residues" evidence="6">
    <location>
        <begin position="498"/>
        <end position="508"/>
    </location>
</feature>
<feature type="region of interest" description="Disordered" evidence="6">
    <location>
        <begin position="374"/>
        <end position="475"/>
    </location>
</feature>
<dbReference type="InterPro" id="IPR001781">
    <property type="entry name" value="Znf_LIM"/>
</dbReference>
<feature type="compositionally biased region" description="Basic and acidic residues" evidence="6">
    <location>
        <begin position="582"/>
        <end position="591"/>
    </location>
</feature>